<dbReference type="Pfam" id="PF00172">
    <property type="entry name" value="Zn_clus"/>
    <property type="match status" value="1"/>
</dbReference>
<dbReference type="STRING" id="1160509.A0A3N4J2F2"/>
<evidence type="ECO:0000256" key="3">
    <source>
        <dbReference type="SAM" id="MobiDB-lite"/>
    </source>
</evidence>
<feature type="region of interest" description="Disordered" evidence="3">
    <location>
        <begin position="158"/>
        <end position="197"/>
    </location>
</feature>
<evidence type="ECO:0000313" key="6">
    <source>
        <dbReference type="Proteomes" id="UP000275078"/>
    </source>
</evidence>
<dbReference type="GO" id="GO:0006351">
    <property type="term" value="P:DNA-templated transcription"/>
    <property type="evidence" value="ECO:0007669"/>
    <property type="project" value="InterPro"/>
</dbReference>
<reference evidence="5 6" key="1">
    <citation type="journal article" date="2018" name="Nat. Ecol. Evol.">
        <title>Pezizomycetes genomes reveal the molecular basis of ectomycorrhizal truffle lifestyle.</title>
        <authorList>
            <person name="Murat C."/>
            <person name="Payen T."/>
            <person name="Noel B."/>
            <person name="Kuo A."/>
            <person name="Morin E."/>
            <person name="Chen J."/>
            <person name="Kohler A."/>
            <person name="Krizsan K."/>
            <person name="Balestrini R."/>
            <person name="Da Silva C."/>
            <person name="Montanini B."/>
            <person name="Hainaut M."/>
            <person name="Levati E."/>
            <person name="Barry K.W."/>
            <person name="Belfiori B."/>
            <person name="Cichocki N."/>
            <person name="Clum A."/>
            <person name="Dockter R.B."/>
            <person name="Fauchery L."/>
            <person name="Guy J."/>
            <person name="Iotti M."/>
            <person name="Le Tacon F."/>
            <person name="Lindquist E.A."/>
            <person name="Lipzen A."/>
            <person name="Malagnac F."/>
            <person name="Mello A."/>
            <person name="Molinier V."/>
            <person name="Miyauchi S."/>
            <person name="Poulain J."/>
            <person name="Riccioni C."/>
            <person name="Rubini A."/>
            <person name="Sitrit Y."/>
            <person name="Splivallo R."/>
            <person name="Traeger S."/>
            <person name="Wang M."/>
            <person name="Zifcakova L."/>
            <person name="Wipf D."/>
            <person name="Zambonelli A."/>
            <person name="Paolocci F."/>
            <person name="Nowrousian M."/>
            <person name="Ottonello S."/>
            <person name="Baldrian P."/>
            <person name="Spatafora J.W."/>
            <person name="Henrissat B."/>
            <person name="Nagy L.G."/>
            <person name="Aury J.M."/>
            <person name="Wincker P."/>
            <person name="Grigoriev I.V."/>
            <person name="Bonfante P."/>
            <person name="Martin F.M."/>
        </authorList>
    </citation>
    <scope>NUCLEOTIDE SEQUENCE [LARGE SCALE GENOMIC DNA]</scope>
    <source>
        <strain evidence="5 6">RN42</strain>
    </source>
</reference>
<dbReference type="PROSITE" id="PS50048">
    <property type="entry name" value="ZN2_CY6_FUNGAL_2"/>
    <property type="match status" value="1"/>
</dbReference>
<accession>A0A3N4J2F2</accession>
<protein>
    <recommendedName>
        <fullName evidence="4">Zn(2)-C6 fungal-type domain-containing protein</fullName>
    </recommendedName>
</protein>
<dbReference type="GO" id="GO:0003677">
    <property type="term" value="F:DNA binding"/>
    <property type="evidence" value="ECO:0007669"/>
    <property type="project" value="InterPro"/>
</dbReference>
<dbReference type="CDD" id="cd00067">
    <property type="entry name" value="GAL4"/>
    <property type="match status" value="1"/>
</dbReference>
<dbReference type="GO" id="GO:0000981">
    <property type="term" value="F:DNA-binding transcription factor activity, RNA polymerase II-specific"/>
    <property type="evidence" value="ECO:0007669"/>
    <property type="project" value="InterPro"/>
</dbReference>
<dbReference type="InterPro" id="IPR050987">
    <property type="entry name" value="AtrR-like"/>
</dbReference>
<dbReference type="Proteomes" id="UP000275078">
    <property type="component" value="Unassembled WGS sequence"/>
</dbReference>
<dbReference type="Gene3D" id="4.10.240.10">
    <property type="entry name" value="Zn(2)-C6 fungal-type DNA-binding domain"/>
    <property type="match status" value="1"/>
</dbReference>
<gene>
    <name evidence="5" type="ORF">BJ508DRAFT_356832</name>
</gene>
<dbReference type="OrthoDB" id="3266505at2759"/>
<sequence>MSNRTSRSIYAPSRTGKSRSTRVQKPATRSSTRSSLINMKLFPTSLSVDTKTPGRTRAKVPLESRKRNPIACEQCRSRKIKCESSTPGEPPCKQCEKTGSDCRFGDLSPKVVVPKNDLLLLKSRCEALEKCILDTSTEEQLHELRNVLQSLPMEGLTTSFDDDAGASSSSTHSGSRVHKTEFSAGNSEEERSPSDTFAYHGLENTADKLFYDRTLELVKQADISIIPDELQNTSLFPSLSPRRAIGQSASHSYIHYENYDRDGCYMMESDKAPAMVALIRIFLSTVGSILRGEQLESDEREPALIFDFNDPFAYRRMQPSGFNQNEMIRNIDMIVATLNVVLAIGAQTLAIATHASGDGVAKANAWSVLEPNTFLHSEVYGSADTEMLPVNIEPSGLYISRARCLLGNPLEAVKSLSSLQCLTLMGIYYCTVGSVAEAYQYIGTAGRMAVLCGFFDPQRLQSMSDKERNILMDLLIFERMISNLMGIPSMLPTVEEIPITTFKTAHIRLLNIAGDFTAKLSEISQARSLAGLHYINYADGAINALSSWRSQELTVFEENSGYTGVDRPVVILHIQFHQQLLLFTRPSVLSIVQQSFGATKYPVHQSAYNHLAVALTAARTIMDIVKQSTYTSFLEIQALTNAIMILSLGCLTDYSKPHDILDIQWALGFIKRFNLSHAKELCRLTEGILRVCMNSGKLPATTDIGAISAIVAVNDMLASNLPSVHIPMTSAGDMDYDAARDAATAAAAGEYEALVKCYLGVRGRGEVLFGSAKPW</sequence>
<dbReference type="SMART" id="SM00066">
    <property type="entry name" value="GAL4"/>
    <property type="match status" value="1"/>
</dbReference>
<keyword evidence="2" id="KW-0539">Nucleus</keyword>
<organism evidence="5 6">
    <name type="scientific">Ascobolus immersus RN42</name>
    <dbReference type="NCBI Taxonomy" id="1160509"/>
    <lineage>
        <taxon>Eukaryota</taxon>
        <taxon>Fungi</taxon>
        <taxon>Dikarya</taxon>
        <taxon>Ascomycota</taxon>
        <taxon>Pezizomycotina</taxon>
        <taxon>Pezizomycetes</taxon>
        <taxon>Pezizales</taxon>
        <taxon>Ascobolaceae</taxon>
        <taxon>Ascobolus</taxon>
    </lineage>
</organism>
<dbReference type="PANTHER" id="PTHR46910">
    <property type="entry name" value="TRANSCRIPTION FACTOR PDR1"/>
    <property type="match status" value="1"/>
</dbReference>
<keyword evidence="6" id="KW-1185">Reference proteome</keyword>
<evidence type="ECO:0000256" key="2">
    <source>
        <dbReference type="ARBA" id="ARBA00023242"/>
    </source>
</evidence>
<dbReference type="EMBL" id="ML119645">
    <property type="protein sequence ID" value="RPA88064.1"/>
    <property type="molecule type" value="Genomic_DNA"/>
</dbReference>
<proteinExistence type="predicted"/>
<feature type="compositionally biased region" description="Polar residues" evidence="3">
    <location>
        <begin position="23"/>
        <end position="36"/>
    </location>
</feature>
<keyword evidence="1" id="KW-0479">Metal-binding</keyword>
<evidence type="ECO:0000256" key="1">
    <source>
        <dbReference type="ARBA" id="ARBA00022723"/>
    </source>
</evidence>
<name>A0A3N4J2F2_ASCIM</name>
<dbReference type="AlphaFoldDB" id="A0A3N4J2F2"/>
<dbReference type="InterPro" id="IPR007219">
    <property type="entry name" value="XnlR_reg_dom"/>
</dbReference>
<feature type="domain" description="Zn(2)-C6 fungal-type" evidence="4">
    <location>
        <begin position="71"/>
        <end position="104"/>
    </location>
</feature>
<dbReference type="GO" id="GO:0008270">
    <property type="term" value="F:zinc ion binding"/>
    <property type="evidence" value="ECO:0007669"/>
    <property type="project" value="InterPro"/>
</dbReference>
<dbReference type="Pfam" id="PF04082">
    <property type="entry name" value="Fungal_trans"/>
    <property type="match status" value="1"/>
</dbReference>
<dbReference type="InterPro" id="IPR036864">
    <property type="entry name" value="Zn2-C6_fun-type_DNA-bd_sf"/>
</dbReference>
<evidence type="ECO:0000313" key="5">
    <source>
        <dbReference type="EMBL" id="RPA88064.1"/>
    </source>
</evidence>
<dbReference type="PANTHER" id="PTHR46910:SF39">
    <property type="entry name" value="ZN(II)2CYS6 TRANSCRIPTION FACTOR (EUROFUNG)"/>
    <property type="match status" value="1"/>
</dbReference>
<dbReference type="CDD" id="cd12148">
    <property type="entry name" value="fungal_TF_MHR"/>
    <property type="match status" value="1"/>
</dbReference>
<feature type="region of interest" description="Disordered" evidence="3">
    <location>
        <begin position="1"/>
        <end position="36"/>
    </location>
</feature>
<feature type="compositionally biased region" description="Low complexity" evidence="3">
    <location>
        <begin position="165"/>
        <end position="174"/>
    </location>
</feature>
<dbReference type="PROSITE" id="PS00463">
    <property type="entry name" value="ZN2_CY6_FUNGAL_1"/>
    <property type="match status" value="1"/>
</dbReference>
<dbReference type="InterPro" id="IPR001138">
    <property type="entry name" value="Zn2Cys6_DnaBD"/>
</dbReference>
<evidence type="ECO:0000259" key="4">
    <source>
        <dbReference type="PROSITE" id="PS50048"/>
    </source>
</evidence>
<dbReference type="SUPFAM" id="SSF57701">
    <property type="entry name" value="Zn2/Cys6 DNA-binding domain"/>
    <property type="match status" value="1"/>
</dbReference>